<proteinExistence type="predicted"/>
<dbReference type="Proteomes" id="UP000887565">
    <property type="component" value="Unplaced"/>
</dbReference>
<dbReference type="AlphaFoldDB" id="A0A915K383"/>
<name>A0A915K383_ROMCU</name>
<evidence type="ECO:0000313" key="1">
    <source>
        <dbReference type="Proteomes" id="UP000887565"/>
    </source>
</evidence>
<accession>A0A915K383</accession>
<protein>
    <submittedName>
        <fullName evidence="2">Uncharacterized protein</fullName>
    </submittedName>
</protein>
<organism evidence="1 2">
    <name type="scientific">Romanomermis culicivorax</name>
    <name type="common">Nematode worm</name>
    <dbReference type="NCBI Taxonomy" id="13658"/>
    <lineage>
        <taxon>Eukaryota</taxon>
        <taxon>Metazoa</taxon>
        <taxon>Ecdysozoa</taxon>
        <taxon>Nematoda</taxon>
        <taxon>Enoplea</taxon>
        <taxon>Dorylaimia</taxon>
        <taxon>Mermithida</taxon>
        <taxon>Mermithoidea</taxon>
        <taxon>Mermithidae</taxon>
        <taxon>Romanomermis</taxon>
    </lineage>
</organism>
<sequence length="35" mass="4436">MRIIQSTFIWFVSMRRLFNRLYIDFLTRKEAIRTI</sequence>
<reference evidence="2" key="1">
    <citation type="submission" date="2022-11" db="UniProtKB">
        <authorList>
            <consortium name="WormBaseParasite"/>
        </authorList>
    </citation>
    <scope>IDENTIFICATION</scope>
</reference>
<keyword evidence="1" id="KW-1185">Reference proteome</keyword>
<evidence type="ECO:0000313" key="2">
    <source>
        <dbReference type="WBParaSite" id="nRc.2.0.1.t33250-RA"/>
    </source>
</evidence>
<dbReference type="WBParaSite" id="nRc.2.0.1.t33250-RA">
    <property type="protein sequence ID" value="nRc.2.0.1.t33250-RA"/>
    <property type="gene ID" value="nRc.2.0.1.g33250"/>
</dbReference>